<evidence type="ECO:0000313" key="8">
    <source>
        <dbReference type="Proteomes" id="UP000050424"/>
    </source>
</evidence>
<dbReference type="CDD" id="cd00067">
    <property type="entry name" value="GAL4"/>
    <property type="match status" value="1"/>
</dbReference>
<dbReference type="InterPro" id="IPR001138">
    <property type="entry name" value="Zn2Cys6_DnaBD"/>
</dbReference>
<dbReference type="GO" id="GO:0006351">
    <property type="term" value="P:DNA-templated transcription"/>
    <property type="evidence" value="ECO:0007669"/>
    <property type="project" value="InterPro"/>
</dbReference>
<dbReference type="GO" id="GO:0020037">
    <property type="term" value="F:heme binding"/>
    <property type="evidence" value="ECO:0007669"/>
    <property type="project" value="InterPro"/>
</dbReference>
<dbReference type="STRING" id="78410.A0A0P7B2Z1"/>
<dbReference type="SUPFAM" id="SSF48264">
    <property type="entry name" value="Cytochrome P450"/>
    <property type="match status" value="1"/>
</dbReference>
<evidence type="ECO:0000256" key="1">
    <source>
        <dbReference type="ARBA" id="ARBA00001971"/>
    </source>
</evidence>
<keyword evidence="3" id="KW-0479">Metal-binding</keyword>
<evidence type="ECO:0000313" key="7">
    <source>
        <dbReference type="EMBL" id="KPM40754.1"/>
    </source>
</evidence>
<dbReference type="InterPro" id="IPR036396">
    <property type="entry name" value="Cyt_P450_sf"/>
</dbReference>
<dbReference type="GO" id="GO:0000981">
    <property type="term" value="F:DNA-binding transcription factor activity, RNA polymerase II-specific"/>
    <property type="evidence" value="ECO:0007669"/>
    <property type="project" value="InterPro"/>
</dbReference>
<evidence type="ECO:0000259" key="6">
    <source>
        <dbReference type="PROSITE" id="PS50048"/>
    </source>
</evidence>
<dbReference type="PROSITE" id="PS00086">
    <property type="entry name" value="CYTOCHROME_P450"/>
    <property type="match status" value="1"/>
</dbReference>
<dbReference type="CDD" id="cd12148">
    <property type="entry name" value="fungal_TF_MHR"/>
    <property type="match status" value="1"/>
</dbReference>
<dbReference type="InterPro" id="IPR017972">
    <property type="entry name" value="Cyt_P450_CS"/>
</dbReference>
<dbReference type="PANTHER" id="PTHR24305">
    <property type="entry name" value="CYTOCHROME P450"/>
    <property type="match status" value="1"/>
</dbReference>
<proteinExistence type="predicted"/>
<evidence type="ECO:0000256" key="5">
    <source>
        <dbReference type="ARBA" id="ARBA00023242"/>
    </source>
</evidence>
<accession>A0A0P7B2Z1</accession>
<dbReference type="SMART" id="SM00066">
    <property type="entry name" value="GAL4"/>
    <property type="match status" value="1"/>
</dbReference>
<dbReference type="Proteomes" id="UP000050424">
    <property type="component" value="Unassembled WGS sequence"/>
</dbReference>
<keyword evidence="8" id="KW-1185">Reference proteome</keyword>
<dbReference type="Gene3D" id="4.10.240.10">
    <property type="entry name" value="Zn(2)-C6 fungal-type DNA-binding domain"/>
    <property type="match status" value="1"/>
</dbReference>
<evidence type="ECO:0000256" key="2">
    <source>
        <dbReference type="ARBA" id="ARBA00022617"/>
    </source>
</evidence>
<protein>
    <recommendedName>
        <fullName evidence="6">Zn(2)-C6 fungal-type domain-containing protein</fullName>
    </recommendedName>
</protein>
<dbReference type="InterPro" id="IPR001128">
    <property type="entry name" value="Cyt_P450"/>
</dbReference>
<dbReference type="Gene3D" id="1.10.630.10">
    <property type="entry name" value="Cytochrome P450"/>
    <property type="match status" value="1"/>
</dbReference>
<dbReference type="Pfam" id="PF00067">
    <property type="entry name" value="p450"/>
    <property type="match status" value="1"/>
</dbReference>
<dbReference type="OrthoDB" id="654211at2759"/>
<feature type="domain" description="Zn(2)-C6 fungal-type" evidence="6">
    <location>
        <begin position="401"/>
        <end position="430"/>
    </location>
</feature>
<comment type="caution">
    <text evidence="7">The sequence shown here is derived from an EMBL/GenBank/DDBJ whole genome shotgun (WGS) entry which is preliminary data.</text>
</comment>
<evidence type="ECO:0000256" key="4">
    <source>
        <dbReference type="ARBA" id="ARBA00023004"/>
    </source>
</evidence>
<sequence length="1056" mass="119778">MSNIVRAEEGIDLCTEMFMNRMAEVADTDQVIDISKWVQMYAFDVIGQLFFSRMFGFMKDRGDYRGYIRSLDLLLPTIATSCVLPAYLRPLFLLVGAMVPRIYKALGSLKEIEEASKSCVAERQQLIDSGDNSEKKDILSSLFEIVHEKGEKADFGTTEVQVEVYVALFAGSDTTAAAISSILYHLMGNPAAYHKLKEEINEATKSGQLSFPNVRYNEAMKLPYLVACCKEGMRMHPSVGFTLPRNVPKGGRKISGEWFVEGVKVGINAAVIHRDKTVFGDDADFFNPDRWLQGDTVDMDRCMFQFGGGSRTCIGKNMVVWTCYIRWKNWTAQMPLNGVAHDIRLSLLRLPHILQSPRSPGASCVVPDVLKRHWTTCKPRIEENLDIPILSQQIRGKKRKACDRCVRLKRACNRQKPCKTCSEKNEACSYNRVAHREASQSPTAALPLHPPGFQEQTLEERPDTIERNLDESSPTAGMGEFLVSDRQLSWDTADLLLLPTEQLFPSVPESTDLDLLDQFYDHSVGLGPLPSDDLAIYEAAFNSGPRFCFLNRFTPSSGLASCFECGTSSERRQILDSLRCSFRIPTTSDADLGSGEHNWATSIPKDKTQHLPLLRHQNLHVFGQSSPRASKAHQSQLFRTNEIVQMLKDVTTSKPKGSKKMADWSPVVEKSCYAFFSPSNLEKFLLLFWACWYPNCPIIHRPTFAAGTASPSLLGSMALIGACLSPDSTDRTRAKVWLNNMEEAVFNQEILLTEHTEFPRLTCDSKNVFERLQAIQAAYLVCLLQNWEGSKESKQRIRRERYTSLIATARDLNLGQFTLDSLNMADAFAFNWNEFILLETLIRVGTYIFLLDSAFVLFHNSPPRMMMPELNIDLICPDACFEANSAQECFVLLLDSTKRREGQPRLKISTALELLCRTEGSDYRKLQHLGVLNMFTIVTALNYLIFHFQSSLADLSQSKPVDVGLSRWISLWYQSECQNELKLRGMQPCQDMWKRVGFMQHAPEYFLLARILLDRWKLQHDGCNRSLAMWAHTQQPVCTTYDESEMNQFRELIRGF</sequence>
<reference evidence="7 8" key="1">
    <citation type="submission" date="2015-09" db="EMBL/GenBank/DDBJ databases">
        <title>Draft genome of a European isolate of the apple canker pathogen Neonectria ditissima.</title>
        <authorList>
            <person name="Gomez-Cortecero A."/>
            <person name="Harrison R.J."/>
            <person name="Armitage A.D."/>
        </authorList>
    </citation>
    <scope>NUCLEOTIDE SEQUENCE [LARGE SCALE GENOMIC DNA]</scope>
    <source>
        <strain evidence="7 8">R09/05</strain>
    </source>
</reference>
<name>A0A0P7B2Z1_9HYPO</name>
<dbReference type="GO" id="GO:0005506">
    <property type="term" value="F:iron ion binding"/>
    <property type="evidence" value="ECO:0007669"/>
    <property type="project" value="InterPro"/>
</dbReference>
<dbReference type="InterPro" id="IPR036864">
    <property type="entry name" value="Zn2-C6_fun-type_DNA-bd_sf"/>
</dbReference>
<organism evidence="7 8">
    <name type="scientific">Neonectria ditissima</name>
    <dbReference type="NCBI Taxonomy" id="78410"/>
    <lineage>
        <taxon>Eukaryota</taxon>
        <taxon>Fungi</taxon>
        <taxon>Dikarya</taxon>
        <taxon>Ascomycota</taxon>
        <taxon>Pezizomycotina</taxon>
        <taxon>Sordariomycetes</taxon>
        <taxon>Hypocreomycetidae</taxon>
        <taxon>Hypocreales</taxon>
        <taxon>Nectriaceae</taxon>
        <taxon>Neonectria</taxon>
    </lineage>
</organism>
<keyword evidence="2" id="KW-0349">Heme</keyword>
<gene>
    <name evidence="7" type="ORF">AK830_g5821</name>
</gene>
<dbReference type="PROSITE" id="PS50048">
    <property type="entry name" value="ZN2_CY6_FUNGAL_2"/>
    <property type="match status" value="1"/>
</dbReference>
<dbReference type="SUPFAM" id="SSF57701">
    <property type="entry name" value="Zn2/Cys6 DNA-binding domain"/>
    <property type="match status" value="1"/>
</dbReference>
<dbReference type="Pfam" id="PF04082">
    <property type="entry name" value="Fungal_trans"/>
    <property type="match status" value="1"/>
</dbReference>
<dbReference type="InterPro" id="IPR007219">
    <property type="entry name" value="XnlR_reg_dom"/>
</dbReference>
<dbReference type="InterPro" id="IPR050121">
    <property type="entry name" value="Cytochrome_P450_monoxygenase"/>
</dbReference>
<keyword evidence="5" id="KW-0539">Nucleus</keyword>
<dbReference type="GO" id="GO:0004497">
    <property type="term" value="F:monooxygenase activity"/>
    <property type="evidence" value="ECO:0007669"/>
    <property type="project" value="InterPro"/>
</dbReference>
<dbReference type="EMBL" id="LKCW01000077">
    <property type="protein sequence ID" value="KPM40754.1"/>
    <property type="molecule type" value="Genomic_DNA"/>
</dbReference>
<evidence type="ECO:0000256" key="3">
    <source>
        <dbReference type="ARBA" id="ARBA00022723"/>
    </source>
</evidence>
<dbReference type="GO" id="GO:0008270">
    <property type="term" value="F:zinc ion binding"/>
    <property type="evidence" value="ECO:0007669"/>
    <property type="project" value="InterPro"/>
</dbReference>
<dbReference type="PANTHER" id="PTHR24305:SF229">
    <property type="entry name" value="P450, PUTATIVE (EUROFUNG)-RELATED"/>
    <property type="match status" value="1"/>
</dbReference>
<dbReference type="GO" id="GO:0003677">
    <property type="term" value="F:DNA binding"/>
    <property type="evidence" value="ECO:0007669"/>
    <property type="project" value="InterPro"/>
</dbReference>
<keyword evidence="4" id="KW-0408">Iron</keyword>
<dbReference type="AlphaFoldDB" id="A0A0P7B2Z1"/>
<comment type="cofactor">
    <cofactor evidence="1">
        <name>heme</name>
        <dbReference type="ChEBI" id="CHEBI:30413"/>
    </cofactor>
</comment>
<dbReference type="GO" id="GO:0016705">
    <property type="term" value="F:oxidoreductase activity, acting on paired donors, with incorporation or reduction of molecular oxygen"/>
    <property type="evidence" value="ECO:0007669"/>
    <property type="project" value="InterPro"/>
</dbReference>